<evidence type="ECO:0000259" key="11">
    <source>
        <dbReference type="PROSITE" id="PS50240"/>
    </source>
</evidence>
<dbReference type="CDD" id="cd00190">
    <property type="entry name" value="Tryp_SPc"/>
    <property type="match status" value="1"/>
</dbReference>
<dbReference type="InterPro" id="IPR018114">
    <property type="entry name" value="TRYPSIN_HIS"/>
</dbReference>
<comment type="subcellular location">
    <subcellularLocation>
        <location evidence="1">Secreted</location>
        <location evidence="1">Extracellular space</location>
    </subcellularLocation>
</comment>
<gene>
    <name evidence="12" type="ORF">RR46_05913</name>
</gene>
<keyword evidence="6" id="KW-0720">Serine protease</keyword>
<dbReference type="GO" id="GO:0004252">
    <property type="term" value="F:serine-type endopeptidase activity"/>
    <property type="evidence" value="ECO:0007669"/>
    <property type="project" value="InterPro"/>
</dbReference>
<keyword evidence="8" id="KW-1199">Hemostasis impairing toxin</keyword>
<dbReference type="SUPFAM" id="SSF50494">
    <property type="entry name" value="Trypsin-like serine proteases"/>
    <property type="match status" value="2"/>
</dbReference>
<organism evidence="12 13">
    <name type="scientific">Papilio xuthus</name>
    <name type="common">Asian swallowtail butterfly</name>
    <dbReference type="NCBI Taxonomy" id="66420"/>
    <lineage>
        <taxon>Eukaryota</taxon>
        <taxon>Metazoa</taxon>
        <taxon>Ecdysozoa</taxon>
        <taxon>Arthropoda</taxon>
        <taxon>Hexapoda</taxon>
        <taxon>Insecta</taxon>
        <taxon>Pterygota</taxon>
        <taxon>Neoptera</taxon>
        <taxon>Endopterygota</taxon>
        <taxon>Lepidoptera</taxon>
        <taxon>Glossata</taxon>
        <taxon>Ditrysia</taxon>
        <taxon>Papilionoidea</taxon>
        <taxon>Papilionidae</taxon>
        <taxon>Papilioninae</taxon>
        <taxon>Papilio</taxon>
    </lineage>
</organism>
<evidence type="ECO:0000313" key="13">
    <source>
        <dbReference type="Proteomes" id="UP000053268"/>
    </source>
</evidence>
<evidence type="ECO:0000256" key="6">
    <source>
        <dbReference type="ARBA" id="ARBA00022825"/>
    </source>
</evidence>
<dbReference type="InterPro" id="IPR001254">
    <property type="entry name" value="Trypsin_dom"/>
</dbReference>
<feature type="domain" description="Peptidase S1" evidence="11">
    <location>
        <begin position="19"/>
        <end position="277"/>
    </location>
</feature>
<evidence type="ECO:0000256" key="4">
    <source>
        <dbReference type="ARBA" id="ARBA00022670"/>
    </source>
</evidence>
<keyword evidence="3" id="KW-0800">Toxin</keyword>
<evidence type="ECO:0000256" key="9">
    <source>
        <dbReference type="ARBA" id="ARBA00055534"/>
    </source>
</evidence>
<accession>A0A194PMK0</accession>
<evidence type="ECO:0000256" key="5">
    <source>
        <dbReference type="ARBA" id="ARBA00022801"/>
    </source>
</evidence>
<dbReference type="InterPro" id="IPR001314">
    <property type="entry name" value="Peptidase_S1A"/>
</dbReference>
<proteinExistence type="inferred from homology"/>
<evidence type="ECO:0000256" key="2">
    <source>
        <dbReference type="ARBA" id="ARBA00007664"/>
    </source>
</evidence>
<dbReference type="PROSITE" id="PS50240">
    <property type="entry name" value="TRYPSIN_DOM"/>
    <property type="match status" value="1"/>
</dbReference>
<keyword evidence="13" id="KW-1185">Reference proteome</keyword>
<evidence type="ECO:0000256" key="10">
    <source>
        <dbReference type="ARBA" id="ARBA00084094"/>
    </source>
</evidence>
<dbReference type="STRING" id="66420.A0A194PMK0"/>
<dbReference type="AlphaFoldDB" id="A0A194PMK0"/>
<dbReference type="SMART" id="SM00020">
    <property type="entry name" value="Tryp_SPc"/>
    <property type="match status" value="1"/>
</dbReference>
<evidence type="ECO:0000256" key="7">
    <source>
        <dbReference type="ARBA" id="ARBA00023157"/>
    </source>
</evidence>
<dbReference type="Gene3D" id="2.40.10.10">
    <property type="entry name" value="Trypsin-like serine proteases"/>
    <property type="match status" value="2"/>
</dbReference>
<dbReference type="PANTHER" id="PTHR24276:SF91">
    <property type="entry name" value="AT26814P-RELATED"/>
    <property type="match status" value="1"/>
</dbReference>
<dbReference type="Pfam" id="PF00089">
    <property type="entry name" value="Trypsin"/>
    <property type="match status" value="2"/>
</dbReference>
<keyword evidence="10" id="KW-1205">Fibrinolytic toxin</keyword>
<dbReference type="PROSITE" id="PS00134">
    <property type="entry name" value="TRYPSIN_HIS"/>
    <property type="match status" value="1"/>
</dbReference>
<dbReference type="InterPro" id="IPR043504">
    <property type="entry name" value="Peptidase_S1_PA_chymotrypsin"/>
</dbReference>
<evidence type="ECO:0000313" key="12">
    <source>
        <dbReference type="EMBL" id="KPI94661.1"/>
    </source>
</evidence>
<comment type="function">
    <text evidence="9">Fibrinolytic activity; shows preferential cleavage of Arg-Gly bonds in all three fibrinogen chains. Contact with the caterpillars causes severe bleeding, due the anticoagulant effect of the protein.</text>
</comment>
<dbReference type="EMBL" id="KQ459598">
    <property type="protein sequence ID" value="KPI94661.1"/>
    <property type="molecule type" value="Genomic_DNA"/>
</dbReference>
<dbReference type="GO" id="GO:0090729">
    <property type="term" value="F:toxin activity"/>
    <property type="evidence" value="ECO:0007669"/>
    <property type="project" value="UniProtKB-KW"/>
</dbReference>
<dbReference type="PANTHER" id="PTHR24276">
    <property type="entry name" value="POLYSERASE-RELATED"/>
    <property type="match status" value="1"/>
</dbReference>
<reference evidence="12 13" key="1">
    <citation type="journal article" date="2015" name="Nat. Commun.">
        <title>Outbred genome sequencing and CRISPR/Cas9 gene editing in butterflies.</title>
        <authorList>
            <person name="Li X."/>
            <person name="Fan D."/>
            <person name="Zhang W."/>
            <person name="Liu G."/>
            <person name="Zhang L."/>
            <person name="Zhao L."/>
            <person name="Fang X."/>
            <person name="Chen L."/>
            <person name="Dong Y."/>
            <person name="Chen Y."/>
            <person name="Ding Y."/>
            <person name="Zhao R."/>
            <person name="Feng M."/>
            <person name="Zhu Y."/>
            <person name="Feng Y."/>
            <person name="Jiang X."/>
            <person name="Zhu D."/>
            <person name="Xiang H."/>
            <person name="Feng X."/>
            <person name="Li S."/>
            <person name="Wang J."/>
            <person name="Zhang G."/>
            <person name="Kronforst M.R."/>
            <person name="Wang W."/>
        </authorList>
    </citation>
    <scope>NUCLEOTIDE SEQUENCE [LARGE SCALE GENOMIC DNA]</scope>
    <source>
        <strain evidence="12">Ya'a_city_454_Px</strain>
        <tissue evidence="12">Whole body</tissue>
    </source>
</reference>
<dbReference type="InterPro" id="IPR009003">
    <property type="entry name" value="Peptidase_S1_PA"/>
</dbReference>
<dbReference type="GO" id="GO:0005576">
    <property type="term" value="C:extracellular region"/>
    <property type="evidence" value="ECO:0007669"/>
    <property type="project" value="UniProtKB-SubCell"/>
</dbReference>
<dbReference type="PRINTS" id="PR00722">
    <property type="entry name" value="CHYMOTRYPSIN"/>
</dbReference>
<dbReference type="FunFam" id="2.40.10.10:FF:000068">
    <property type="entry name" value="transmembrane protease serine 2"/>
    <property type="match status" value="1"/>
</dbReference>
<protein>
    <submittedName>
        <fullName evidence="12">Trypsin epsilon</fullName>
    </submittedName>
</protein>
<comment type="similarity">
    <text evidence="2">Belongs to the peptidase S1 family.</text>
</comment>
<dbReference type="GO" id="GO:0006508">
    <property type="term" value="P:proteolysis"/>
    <property type="evidence" value="ECO:0007669"/>
    <property type="project" value="UniProtKB-KW"/>
</dbReference>
<keyword evidence="7" id="KW-1015">Disulfide bond</keyword>
<evidence type="ECO:0000256" key="3">
    <source>
        <dbReference type="ARBA" id="ARBA00022656"/>
    </source>
</evidence>
<keyword evidence="5" id="KW-0378">Hydrolase</keyword>
<sequence length="315" mass="35622">MGEVTVYWTAMFYELEDRIVGGEPTNLKRYPFNVQFFNYGGMCGGTILTSKTVMTAAHCFDHNRNIAEMTVLSNSRFIFDPQARTHEVWDFKVHEYYNTSAMFSNDIAVILVHDEFKFDENVKRAVLCDTNTWMNENEVFEATGWGEIKYKGELSNSGLMKTQLRYVSPNECMKSNRVVLTPDIFCLYGDGQRDTCKGDSGGGILWKDIIVGIVSHGHGCAVAPAMYTNYGGPISDSGLMSTRLHFVPKEKCESMHKIKLTTDMFCLYGDGIRDTCKGDSGGGVLWNEYVLYIHNYILINILFDVYLKGLGLFTK</sequence>
<dbReference type="Proteomes" id="UP000053268">
    <property type="component" value="Unassembled WGS sequence"/>
</dbReference>
<evidence type="ECO:0000256" key="8">
    <source>
        <dbReference type="ARBA" id="ARBA00023240"/>
    </source>
</evidence>
<dbReference type="InterPro" id="IPR050430">
    <property type="entry name" value="Peptidase_S1"/>
</dbReference>
<evidence type="ECO:0000256" key="1">
    <source>
        <dbReference type="ARBA" id="ARBA00004239"/>
    </source>
</evidence>
<name>A0A194PMK0_PAPXU</name>
<keyword evidence="4" id="KW-0645">Protease</keyword>